<evidence type="ECO:0000313" key="3">
    <source>
        <dbReference type="EMBL" id="PPK70887.1"/>
    </source>
</evidence>
<dbReference type="Proteomes" id="UP000239203">
    <property type="component" value="Unassembled WGS sequence"/>
</dbReference>
<dbReference type="GO" id="GO:0008688">
    <property type="term" value="F:3-(3-hydroxyphenyl)propionate hydroxylase activity"/>
    <property type="evidence" value="ECO:0007669"/>
    <property type="project" value="TreeGrafter"/>
</dbReference>
<dbReference type="SUPFAM" id="SSF51905">
    <property type="entry name" value="FAD/NAD(P)-binding domain"/>
    <property type="match status" value="1"/>
</dbReference>
<gene>
    <name evidence="3" type="ORF">CLV40_10173</name>
</gene>
<proteinExistence type="predicted"/>
<dbReference type="InterPro" id="IPR036188">
    <property type="entry name" value="FAD/NAD-bd_sf"/>
</dbReference>
<organism evidence="3 4">
    <name type="scientific">Actinokineospora auranticolor</name>
    <dbReference type="NCBI Taxonomy" id="155976"/>
    <lineage>
        <taxon>Bacteria</taxon>
        <taxon>Bacillati</taxon>
        <taxon>Actinomycetota</taxon>
        <taxon>Actinomycetes</taxon>
        <taxon>Pseudonocardiales</taxon>
        <taxon>Pseudonocardiaceae</taxon>
        <taxon>Actinokineospora</taxon>
    </lineage>
</organism>
<dbReference type="InterPro" id="IPR002938">
    <property type="entry name" value="FAD-bd"/>
</dbReference>
<dbReference type="NCBIfam" id="NF004829">
    <property type="entry name" value="PRK06183.1-3"/>
    <property type="match status" value="1"/>
</dbReference>
<keyword evidence="1" id="KW-0560">Oxidoreductase</keyword>
<dbReference type="PANTHER" id="PTHR43476:SF3">
    <property type="entry name" value="FAD-BINDING MONOOXYGENASE"/>
    <property type="match status" value="1"/>
</dbReference>
<evidence type="ECO:0000259" key="2">
    <source>
        <dbReference type="Pfam" id="PF01494"/>
    </source>
</evidence>
<dbReference type="Gene3D" id="3.30.70.2450">
    <property type="match status" value="1"/>
</dbReference>
<keyword evidence="4" id="KW-1185">Reference proteome</keyword>
<dbReference type="AlphaFoldDB" id="A0A2S6H0E8"/>
<comment type="caution">
    <text evidence="3">The sequence shown here is derived from an EMBL/GenBank/DDBJ whole genome shotgun (WGS) entry which is preliminary data.</text>
</comment>
<dbReference type="EMBL" id="PTIX01000001">
    <property type="protein sequence ID" value="PPK70887.1"/>
    <property type="molecule type" value="Genomic_DNA"/>
</dbReference>
<dbReference type="PRINTS" id="PR00420">
    <property type="entry name" value="RNGMNOXGNASE"/>
</dbReference>
<feature type="domain" description="FAD-binding" evidence="2">
    <location>
        <begin position="4"/>
        <end position="326"/>
    </location>
</feature>
<sequence length="449" mass="49361">MTDPVVVVGAGPVGLTAAALLIRRGVPTVVLERHPAPYPLPRAVHLDGEALRVLQDAGVASRFHAVSRPMPGLRLVDRRHRVLAEFRRDARTGPNGHPDASMFNQPDLERLLRGEVGAAVRWGVTVTGLRGDTLLTDARPVPARAILACDGADSTVRRLLDIPTRALGEPHDWLVVDAESPRPLTTWDGVHQVCDHRHPATFMRVTGDHYRWEFRYPLSHNDLRGLLTPWLVHLGAIPFEAMTILRAATYTYHAQVATRWHTGRTFLLGDAAHQLPPFTGQGLGAGLRDAHNLVWKLDLALRTGNDEILRTYQPERLPHAVRTIRAAQVIGWALTAGPARRTAIRAAVAIPGVSAAASRYSSPKLGRSALIARHRLAGTLFPQRRTPDGWTDDLLTPPAVVDPAPRRPRYTAVRPDWAIMDATKSTKDLARLAELVASLTPPEYPPRPE</sequence>
<dbReference type="Pfam" id="PF01494">
    <property type="entry name" value="FAD_binding_3"/>
    <property type="match status" value="1"/>
</dbReference>
<dbReference type="RefSeq" id="WP_181043238.1">
    <property type="nucleotide sequence ID" value="NZ_CP154825.1"/>
</dbReference>
<dbReference type="Gene3D" id="3.50.50.60">
    <property type="entry name" value="FAD/NAD(P)-binding domain"/>
    <property type="match status" value="1"/>
</dbReference>
<accession>A0A2S6H0E8</accession>
<dbReference type="GO" id="GO:0019622">
    <property type="term" value="P:3-(3-hydroxy)phenylpropionate catabolic process"/>
    <property type="evidence" value="ECO:0007669"/>
    <property type="project" value="TreeGrafter"/>
</dbReference>
<dbReference type="InterPro" id="IPR050631">
    <property type="entry name" value="PheA/TfdB_FAD_monoxygenase"/>
</dbReference>
<evidence type="ECO:0000256" key="1">
    <source>
        <dbReference type="ARBA" id="ARBA00023002"/>
    </source>
</evidence>
<name>A0A2S6H0E8_9PSEU</name>
<dbReference type="PANTHER" id="PTHR43476">
    <property type="entry name" value="3-(3-HYDROXY-PHENYL)PROPIONATE/3-HYDROXYCINNAMIC ACID HYDROXYLASE"/>
    <property type="match status" value="1"/>
</dbReference>
<dbReference type="GO" id="GO:0071949">
    <property type="term" value="F:FAD binding"/>
    <property type="evidence" value="ECO:0007669"/>
    <property type="project" value="InterPro"/>
</dbReference>
<protein>
    <submittedName>
        <fullName evidence="3">3-(3-hydroxy-phenyl)propionate hydroxylase</fullName>
    </submittedName>
</protein>
<reference evidence="3 4" key="1">
    <citation type="submission" date="2018-02" db="EMBL/GenBank/DDBJ databases">
        <title>Genomic Encyclopedia of Archaeal and Bacterial Type Strains, Phase II (KMG-II): from individual species to whole genera.</title>
        <authorList>
            <person name="Goeker M."/>
        </authorList>
    </citation>
    <scope>NUCLEOTIDE SEQUENCE [LARGE SCALE GENOMIC DNA]</scope>
    <source>
        <strain evidence="3 4">YU 961-1</strain>
    </source>
</reference>
<evidence type="ECO:0000313" key="4">
    <source>
        <dbReference type="Proteomes" id="UP000239203"/>
    </source>
</evidence>